<proteinExistence type="predicted"/>
<dbReference type="EMBL" id="AP023420">
    <property type="protein sequence ID" value="BCK82953.1"/>
    <property type="molecule type" value="Genomic_DNA"/>
</dbReference>
<sequence>MRCPPIDILVGFVYIEGAGVTPRPSVCYQFSNLRIAAVIRPEIVPARIVSAKTCNLLGCAVGLCRRRFFLLILTTPFLLNCLYYNLT</sequence>
<name>A0A810QEG4_9FIRM</name>
<protein>
    <submittedName>
        <fullName evidence="1">Uncharacterized protein</fullName>
    </submittedName>
</protein>
<evidence type="ECO:0000313" key="1">
    <source>
        <dbReference type="EMBL" id="BCK82953.1"/>
    </source>
</evidence>
<accession>A0A810QEG4</accession>
<dbReference type="KEGG" id="pfaa:MM59RIKEN_02720"/>
<dbReference type="Proteomes" id="UP000679848">
    <property type="component" value="Chromosome"/>
</dbReference>
<dbReference type="AlphaFoldDB" id="A0A810QEG4"/>
<organism evidence="1 2">
    <name type="scientific">Pusillibacter faecalis</name>
    <dbReference type="NCBI Taxonomy" id="2714358"/>
    <lineage>
        <taxon>Bacteria</taxon>
        <taxon>Bacillati</taxon>
        <taxon>Bacillota</taxon>
        <taxon>Clostridia</taxon>
        <taxon>Eubacteriales</taxon>
        <taxon>Oscillospiraceae</taxon>
        <taxon>Pusillibacter</taxon>
    </lineage>
</organism>
<keyword evidence="2" id="KW-1185">Reference proteome</keyword>
<evidence type="ECO:0000313" key="2">
    <source>
        <dbReference type="Proteomes" id="UP000679848"/>
    </source>
</evidence>
<reference evidence="1" key="1">
    <citation type="submission" date="2020-09" db="EMBL/GenBank/DDBJ databases">
        <title>New species isolated from human feces.</title>
        <authorList>
            <person name="Kitahara M."/>
            <person name="Shigeno Y."/>
            <person name="Shime M."/>
            <person name="Matsumoto Y."/>
            <person name="Nakamura S."/>
            <person name="Motooka D."/>
            <person name="Fukuoka S."/>
            <person name="Nishikawa H."/>
            <person name="Benno Y."/>
        </authorList>
    </citation>
    <scope>NUCLEOTIDE SEQUENCE</scope>
    <source>
        <strain evidence="1">MM59</strain>
    </source>
</reference>
<gene>
    <name evidence="1" type="ORF">MM59RIKEN_02720</name>
</gene>